<dbReference type="SUPFAM" id="SSF56801">
    <property type="entry name" value="Acetyl-CoA synthetase-like"/>
    <property type="match status" value="1"/>
</dbReference>
<proteinExistence type="inferred from homology"/>
<feature type="domain" description="AMP-binding enzyme C-terminal" evidence="3">
    <location>
        <begin position="325"/>
        <end position="396"/>
    </location>
</feature>
<dbReference type="PANTHER" id="PTHR43201">
    <property type="entry name" value="ACYL-COA SYNTHETASE"/>
    <property type="match status" value="1"/>
</dbReference>
<dbReference type="GO" id="GO:0006631">
    <property type="term" value="P:fatty acid metabolic process"/>
    <property type="evidence" value="ECO:0007669"/>
    <property type="project" value="TreeGrafter"/>
</dbReference>
<dbReference type="GO" id="GO:0031956">
    <property type="term" value="F:medium-chain fatty acid-CoA ligase activity"/>
    <property type="evidence" value="ECO:0007669"/>
    <property type="project" value="TreeGrafter"/>
</dbReference>
<keyword evidence="2" id="KW-0436">Ligase</keyword>
<dbReference type="EMBL" id="CP028913">
    <property type="protein sequence ID" value="AWB95836.1"/>
    <property type="molecule type" value="Genomic_DNA"/>
</dbReference>
<dbReference type="Gene3D" id="3.40.50.12780">
    <property type="entry name" value="N-terminal domain of ligase-like"/>
    <property type="match status" value="1"/>
</dbReference>
<gene>
    <name evidence="4" type="ORF">DCE93_09320</name>
</gene>
<protein>
    <submittedName>
        <fullName evidence="4">Synthetase</fullName>
    </submittedName>
</protein>
<dbReference type="KEGG" id="agm:DCE93_09320"/>
<evidence type="ECO:0000259" key="3">
    <source>
        <dbReference type="Pfam" id="PF13193"/>
    </source>
</evidence>
<dbReference type="InterPro" id="IPR025110">
    <property type="entry name" value="AMP-bd_C"/>
</dbReference>
<dbReference type="Pfam" id="PF13193">
    <property type="entry name" value="AMP-binding_C"/>
    <property type="match status" value="1"/>
</dbReference>
<evidence type="ECO:0000313" key="4">
    <source>
        <dbReference type="EMBL" id="AWB95836.1"/>
    </source>
</evidence>
<accession>A0A2S0WWX1</accession>
<reference evidence="4 5" key="1">
    <citation type="submission" date="2018-04" db="EMBL/GenBank/DDBJ databases">
        <authorList>
            <person name="Li J."/>
        </authorList>
    </citation>
    <scope>NUCLEOTIDE SEQUENCE [LARGE SCALE GENOMIC DNA]</scope>
    <source>
        <strain evidence="5">30A</strain>
    </source>
</reference>
<organism evidence="4 5">
    <name type="scientific">Agromyces badenianii</name>
    <dbReference type="NCBI Taxonomy" id="2080742"/>
    <lineage>
        <taxon>Bacteria</taxon>
        <taxon>Bacillati</taxon>
        <taxon>Actinomycetota</taxon>
        <taxon>Actinomycetes</taxon>
        <taxon>Micrococcales</taxon>
        <taxon>Microbacteriaceae</taxon>
        <taxon>Agromyces</taxon>
    </lineage>
</organism>
<evidence type="ECO:0000313" key="5">
    <source>
        <dbReference type="Proteomes" id="UP000244729"/>
    </source>
</evidence>
<dbReference type="Gene3D" id="3.30.300.30">
    <property type="match status" value="1"/>
</dbReference>
<dbReference type="InterPro" id="IPR045851">
    <property type="entry name" value="AMP-bd_C_sf"/>
</dbReference>
<comment type="similarity">
    <text evidence="1">Belongs to the ATP-dependent AMP-binding enzyme family.</text>
</comment>
<dbReference type="InterPro" id="IPR042099">
    <property type="entry name" value="ANL_N_sf"/>
</dbReference>
<dbReference type="PANTHER" id="PTHR43201:SF5">
    <property type="entry name" value="MEDIUM-CHAIN ACYL-COA LIGASE ACSF2, MITOCHONDRIAL"/>
    <property type="match status" value="1"/>
</dbReference>
<keyword evidence="5" id="KW-1185">Reference proteome</keyword>
<evidence type="ECO:0000256" key="1">
    <source>
        <dbReference type="ARBA" id="ARBA00006432"/>
    </source>
</evidence>
<dbReference type="Proteomes" id="UP000244729">
    <property type="component" value="Chromosome"/>
</dbReference>
<evidence type="ECO:0000256" key="2">
    <source>
        <dbReference type="ARBA" id="ARBA00022598"/>
    </source>
</evidence>
<dbReference type="AlphaFoldDB" id="A0A2S0WWX1"/>
<name>A0A2S0WWX1_9MICO</name>
<sequence>MAVGAPCRPDRFRRDRVSDWLRGRRGALALAFGGSAVRYGELADAVAAAALPGGDGLVACPVGTDPVRLIAVVLACLERGRPVLVGGDAADAARISPDLPAGTELTMLTSGSSDPAAAPRAVARTNESWLASAAPLADVAGLVADDRVAVTGPLHVSMHLYAALHALWLGAAVGDDVTRASVVHATPTRFTRIVEGRQVPPSAIVAGAAMSDALRAQAARRGIRVTEYYGAAELSFVAAGRGPSLSPFPGVEVELRPVASGRELWARSPYLALGVIGGGMLRRDDDGFATVGDLAEPVGTDAFRIAGRGDAAITTAGATVLAEAVESRLVGLPGVAAAAVIGEPHELLGERVVAVVELDGTADASTVVAAARASLPAAELPRRWFVQAVPRTVSGKPARGLLRAALASGTLGPEHPSVSDRGVS</sequence>